<evidence type="ECO:0000313" key="2">
    <source>
        <dbReference type="EMBL" id="CAG6647758.1"/>
    </source>
</evidence>
<feature type="transmembrane region" description="Helical" evidence="1">
    <location>
        <begin position="57"/>
        <end position="77"/>
    </location>
</feature>
<keyword evidence="1" id="KW-1133">Transmembrane helix</keyword>
<dbReference type="EMBL" id="HBUF01148663">
    <property type="protein sequence ID" value="CAG6647758.1"/>
    <property type="molecule type" value="Transcribed_RNA"/>
</dbReference>
<keyword evidence="1" id="KW-0812">Transmembrane</keyword>
<proteinExistence type="predicted"/>
<accession>A0A8D8W5E7</accession>
<reference evidence="2" key="1">
    <citation type="submission" date="2021-05" db="EMBL/GenBank/DDBJ databases">
        <authorList>
            <person name="Alioto T."/>
            <person name="Alioto T."/>
            <person name="Gomez Garrido J."/>
        </authorList>
    </citation>
    <scope>NUCLEOTIDE SEQUENCE</scope>
</reference>
<sequence>MNICICTEIFISYFLFPSTEGNGNTVITREEANCTLIKKKKFFARLAKHISVSPGQFWLRVCWSAILITTISFYHFLSDLGLRRSRTYAFATNAHAAHVKFMCMVNEKHVHARQRIQMLIFIIQYTHSARRV</sequence>
<name>A0A8D8W5E7_9HEMI</name>
<evidence type="ECO:0000256" key="1">
    <source>
        <dbReference type="SAM" id="Phobius"/>
    </source>
</evidence>
<organism evidence="2">
    <name type="scientific">Cacopsylla melanoneura</name>
    <dbReference type="NCBI Taxonomy" id="428564"/>
    <lineage>
        <taxon>Eukaryota</taxon>
        <taxon>Metazoa</taxon>
        <taxon>Ecdysozoa</taxon>
        <taxon>Arthropoda</taxon>
        <taxon>Hexapoda</taxon>
        <taxon>Insecta</taxon>
        <taxon>Pterygota</taxon>
        <taxon>Neoptera</taxon>
        <taxon>Paraneoptera</taxon>
        <taxon>Hemiptera</taxon>
        <taxon>Sternorrhyncha</taxon>
        <taxon>Psylloidea</taxon>
        <taxon>Psyllidae</taxon>
        <taxon>Psyllinae</taxon>
        <taxon>Cacopsylla</taxon>
    </lineage>
</organism>
<protein>
    <submittedName>
        <fullName evidence="2">Uncharacterized protein</fullName>
    </submittedName>
</protein>
<dbReference type="AlphaFoldDB" id="A0A8D8W5E7"/>
<keyword evidence="1" id="KW-0472">Membrane</keyword>